<name>A0A1R2AWG2_9CILI</name>
<dbReference type="InterPro" id="IPR013216">
    <property type="entry name" value="Methyltransf_11"/>
</dbReference>
<sequence length="266" mass="29804">MASKLEQIKETWNNFSHDYVETMEQVTTLIYESILPLAKIESSSKILEVGCGAGNGIRVLCSKKPQNASITACDISESMLLIAQSRNFPETTFLMANNEDLPFQNNSFDRYIANLSLHIVENPVKMIEEAFRVLQPGGIALFSSVGRPRPEDFRSFINQALVTAGAPAKRSINLDIYEDDRLRKILKDAGFSRVLTFYSNVCIPATTVDEVVEILGKNYSVENVRAIDPELHKRVLEAMREESAAIFERGQLITFNYLAAAAFRDV</sequence>
<proteinExistence type="predicted"/>
<feature type="domain" description="Methyltransferase type 11" evidence="1">
    <location>
        <begin position="47"/>
        <end position="142"/>
    </location>
</feature>
<dbReference type="InterPro" id="IPR029063">
    <property type="entry name" value="SAM-dependent_MTases_sf"/>
</dbReference>
<dbReference type="Gene3D" id="3.40.50.150">
    <property type="entry name" value="Vaccinia Virus protein VP39"/>
    <property type="match status" value="1"/>
</dbReference>
<comment type="caution">
    <text evidence="2">The sequence shown here is derived from an EMBL/GenBank/DDBJ whole genome shotgun (WGS) entry which is preliminary data.</text>
</comment>
<organism evidence="2 3">
    <name type="scientific">Stentor coeruleus</name>
    <dbReference type="NCBI Taxonomy" id="5963"/>
    <lineage>
        <taxon>Eukaryota</taxon>
        <taxon>Sar</taxon>
        <taxon>Alveolata</taxon>
        <taxon>Ciliophora</taxon>
        <taxon>Postciliodesmatophora</taxon>
        <taxon>Heterotrichea</taxon>
        <taxon>Heterotrichida</taxon>
        <taxon>Stentoridae</taxon>
        <taxon>Stentor</taxon>
    </lineage>
</organism>
<dbReference type="Pfam" id="PF08241">
    <property type="entry name" value="Methyltransf_11"/>
    <property type="match status" value="1"/>
</dbReference>
<evidence type="ECO:0000313" key="2">
    <source>
        <dbReference type="EMBL" id="OMJ68873.1"/>
    </source>
</evidence>
<gene>
    <name evidence="2" type="ORF">SteCoe_33543</name>
</gene>
<dbReference type="PANTHER" id="PTHR43591">
    <property type="entry name" value="METHYLTRANSFERASE"/>
    <property type="match status" value="1"/>
</dbReference>
<keyword evidence="3" id="KW-1185">Reference proteome</keyword>
<evidence type="ECO:0000313" key="3">
    <source>
        <dbReference type="Proteomes" id="UP000187209"/>
    </source>
</evidence>
<dbReference type="GO" id="GO:0008757">
    <property type="term" value="F:S-adenosylmethionine-dependent methyltransferase activity"/>
    <property type="evidence" value="ECO:0007669"/>
    <property type="project" value="InterPro"/>
</dbReference>
<dbReference type="OrthoDB" id="284858at2759"/>
<dbReference type="CDD" id="cd02440">
    <property type="entry name" value="AdoMet_MTases"/>
    <property type="match status" value="1"/>
</dbReference>
<dbReference type="SUPFAM" id="SSF53335">
    <property type="entry name" value="S-adenosyl-L-methionine-dependent methyltransferases"/>
    <property type="match status" value="1"/>
</dbReference>
<dbReference type="Proteomes" id="UP000187209">
    <property type="component" value="Unassembled WGS sequence"/>
</dbReference>
<protein>
    <recommendedName>
        <fullName evidence="1">Methyltransferase type 11 domain-containing protein</fullName>
    </recommendedName>
</protein>
<reference evidence="2 3" key="1">
    <citation type="submission" date="2016-11" db="EMBL/GenBank/DDBJ databases">
        <title>The macronuclear genome of Stentor coeruleus: a giant cell with tiny introns.</title>
        <authorList>
            <person name="Slabodnick M."/>
            <person name="Ruby J.G."/>
            <person name="Reiff S.B."/>
            <person name="Swart E.C."/>
            <person name="Gosai S."/>
            <person name="Prabakaran S."/>
            <person name="Witkowska E."/>
            <person name="Larue G.E."/>
            <person name="Fisher S."/>
            <person name="Freeman R.M."/>
            <person name="Gunawardena J."/>
            <person name="Chu W."/>
            <person name="Stover N.A."/>
            <person name="Gregory B.D."/>
            <person name="Nowacki M."/>
            <person name="Derisi J."/>
            <person name="Roy S.W."/>
            <person name="Marshall W.F."/>
            <person name="Sood P."/>
        </authorList>
    </citation>
    <scope>NUCLEOTIDE SEQUENCE [LARGE SCALE GENOMIC DNA]</scope>
    <source>
        <strain evidence="2">WM001</strain>
    </source>
</reference>
<accession>A0A1R2AWG2</accession>
<evidence type="ECO:0000259" key="1">
    <source>
        <dbReference type="Pfam" id="PF08241"/>
    </source>
</evidence>
<dbReference type="AlphaFoldDB" id="A0A1R2AWG2"/>
<dbReference type="EMBL" id="MPUH01001269">
    <property type="protein sequence ID" value="OMJ68873.1"/>
    <property type="molecule type" value="Genomic_DNA"/>
</dbReference>
<dbReference type="PANTHER" id="PTHR43591:SF24">
    <property type="entry name" value="2-METHOXY-6-POLYPRENYL-1,4-BENZOQUINOL METHYLASE, MITOCHONDRIAL"/>
    <property type="match status" value="1"/>
</dbReference>